<dbReference type="InterPro" id="IPR036250">
    <property type="entry name" value="AcylCo_DH-like_C"/>
</dbReference>
<feature type="domain" description="Acyl-CoA dehydrogenase/oxidase N-terminal" evidence="8">
    <location>
        <begin position="12"/>
        <end position="117"/>
    </location>
</feature>
<dbReference type="Gene3D" id="2.40.110.10">
    <property type="entry name" value="Butyryl-CoA Dehydrogenase, subunit A, domain 2"/>
    <property type="match status" value="1"/>
</dbReference>
<name>A0A6G9CLZ3_RHOER</name>
<evidence type="ECO:0000259" key="8">
    <source>
        <dbReference type="Pfam" id="PF02771"/>
    </source>
</evidence>
<proteinExistence type="inferred from homology"/>
<dbReference type="PANTHER" id="PTHR43884">
    <property type="entry name" value="ACYL-COA DEHYDROGENASE"/>
    <property type="match status" value="1"/>
</dbReference>
<sequence length="387" mass="42967">MTNRRKDNSIREDFRSVVAHVLSRYSPDYWRGIDEKSEYPTQFVDDLTKTGALSALIPAEYGGLGLDLGDASVLLEEISFRGGVATPVHAQLYTMSPLLKYGSPEQKDKYLPSIADGTVRLQSFAVTEPDAGSETTRIKTKAVRNGDHYVVSGQKVWTSRVNHSDLILLLARTTPRDQVTKKTDGLSLFLIDMREVEGLSVTPIETMVNHDTNELHFDNMVIPADSLIGDEGAGFRYLLDGLNAERILVAAECVGDGRWFIEKSRNYANERVVFDRPIGMNQGIQFPIARAHIDIEAADLMRWKAADLFDAGLSCGPEANMAKLLAADASWQAANVAMQTHGGYGMAREYDIERKFREARLYQVAPVSTNLILSHIAERVLGLPRSF</sequence>
<evidence type="ECO:0000313" key="9">
    <source>
        <dbReference type="EMBL" id="QIP37879.1"/>
    </source>
</evidence>
<organism evidence="9 10">
    <name type="scientific">Rhodococcus erythropolis</name>
    <name type="common">Arthrobacter picolinophilus</name>
    <dbReference type="NCBI Taxonomy" id="1833"/>
    <lineage>
        <taxon>Bacteria</taxon>
        <taxon>Bacillati</taxon>
        <taxon>Actinomycetota</taxon>
        <taxon>Actinomycetes</taxon>
        <taxon>Mycobacteriales</taxon>
        <taxon>Nocardiaceae</taxon>
        <taxon>Rhodococcus</taxon>
        <taxon>Rhodococcus erythropolis group</taxon>
    </lineage>
</organism>
<dbReference type="InterPro" id="IPR009075">
    <property type="entry name" value="AcylCo_DH/oxidase_C"/>
</dbReference>
<dbReference type="SUPFAM" id="SSF47203">
    <property type="entry name" value="Acyl-CoA dehydrogenase C-terminal domain-like"/>
    <property type="match status" value="1"/>
</dbReference>
<protein>
    <submittedName>
        <fullName evidence="9">Acyl-CoA dehydrogenase</fullName>
    </submittedName>
</protein>
<dbReference type="EMBL" id="CP050124">
    <property type="protein sequence ID" value="QIP37879.1"/>
    <property type="molecule type" value="Genomic_DNA"/>
</dbReference>
<keyword evidence="3 5" id="KW-0285">Flavoprotein</keyword>
<evidence type="ECO:0000256" key="2">
    <source>
        <dbReference type="ARBA" id="ARBA00009347"/>
    </source>
</evidence>
<dbReference type="GO" id="GO:0003995">
    <property type="term" value="F:acyl-CoA dehydrogenase activity"/>
    <property type="evidence" value="ECO:0007669"/>
    <property type="project" value="InterPro"/>
</dbReference>
<dbReference type="Pfam" id="PF02770">
    <property type="entry name" value="Acyl-CoA_dh_M"/>
    <property type="match status" value="1"/>
</dbReference>
<dbReference type="FunFam" id="2.40.110.10:FF:000014">
    <property type="entry name" value="Probable acyl-CoA dehydrogenase"/>
    <property type="match status" value="1"/>
</dbReference>
<dbReference type="PANTHER" id="PTHR43884:SF12">
    <property type="entry name" value="ISOVALERYL-COA DEHYDROGENASE, MITOCHONDRIAL-RELATED"/>
    <property type="match status" value="1"/>
</dbReference>
<dbReference type="InterPro" id="IPR009100">
    <property type="entry name" value="AcylCoA_DH/oxidase_NM_dom_sf"/>
</dbReference>
<gene>
    <name evidence="9" type="ORF">G9444_0635</name>
</gene>
<evidence type="ECO:0000256" key="4">
    <source>
        <dbReference type="ARBA" id="ARBA00022827"/>
    </source>
</evidence>
<dbReference type="InterPro" id="IPR037069">
    <property type="entry name" value="AcylCoA_DH/ox_N_sf"/>
</dbReference>
<reference evidence="9 10" key="1">
    <citation type="submission" date="2020-03" db="EMBL/GenBank/DDBJ databases">
        <title>Screen low temperature-resistant strains for efficient degradation of petroleum hydrocarbons under the low temperature.</title>
        <authorList>
            <person name="Wang Y."/>
            <person name="Chen J."/>
        </authorList>
    </citation>
    <scope>NUCLEOTIDE SEQUENCE [LARGE SCALE GENOMIC DNA]</scope>
    <source>
        <strain evidence="9 10">KB1</strain>
    </source>
</reference>
<dbReference type="Proteomes" id="UP000502345">
    <property type="component" value="Chromosome"/>
</dbReference>
<dbReference type="PIRSF" id="PIRSF016578">
    <property type="entry name" value="HsaA"/>
    <property type="match status" value="1"/>
</dbReference>
<feature type="domain" description="Acyl-CoA oxidase/dehydrogenase middle" evidence="7">
    <location>
        <begin position="123"/>
        <end position="220"/>
    </location>
</feature>
<evidence type="ECO:0000259" key="7">
    <source>
        <dbReference type="Pfam" id="PF02770"/>
    </source>
</evidence>
<dbReference type="Pfam" id="PF02771">
    <property type="entry name" value="Acyl-CoA_dh_N"/>
    <property type="match status" value="1"/>
</dbReference>
<keyword evidence="4 5" id="KW-0274">FAD</keyword>
<dbReference type="InterPro" id="IPR006091">
    <property type="entry name" value="Acyl-CoA_Oxase/DH_mid-dom"/>
</dbReference>
<evidence type="ECO:0000259" key="6">
    <source>
        <dbReference type="Pfam" id="PF00441"/>
    </source>
</evidence>
<dbReference type="FunFam" id="1.20.140.10:FF:000012">
    <property type="entry name" value="Acyl-CoA dehydrogenase fadE12"/>
    <property type="match status" value="1"/>
</dbReference>
<accession>A0A6G9CLZ3</accession>
<dbReference type="PROSITE" id="PS00073">
    <property type="entry name" value="ACYL_COA_DH_2"/>
    <property type="match status" value="1"/>
</dbReference>
<evidence type="ECO:0000256" key="5">
    <source>
        <dbReference type="RuleBase" id="RU362125"/>
    </source>
</evidence>
<dbReference type="InterPro" id="IPR046373">
    <property type="entry name" value="Acyl-CoA_Oxase/DH_mid-dom_sf"/>
</dbReference>
<evidence type="ECO:0000256" key="3">
    <source>
        <dbReference type="ARBA" id="ARBA00022630"/>
    </source>
</evidence>
<dbReference type="SUPFAM" id="SSF56645">
    <property type="entry name" value="Acyl-CoA dehydrogenase NM domain-like"/>
    <property type="match status" value="1"/>
</dbReference>
<comment type="cofactor">
    <cofactor evidence="1 5">
        <name>FAD</name>
        <dbReference type="ChEBI" id="CHEBI:57692"/>
    </cofactor>
</comment>
<evidence type="ECO:0000313" key="10">
    <source>
        <dbReference type="Proteomes" id="UP000502345"/>
    </source>
</evidence>
<dbReference type="Pfam" id="PF00441">
    <property type="entry name" value="Acyl-CoA_dh_1"/>
    <property type="match status" value="1"/>
</dbReference>
<comment type="similarity">
    <text evidence="2 5">Belongs to the acyl-CoA dehydrogenase family.</text>
</comment>
<dbReference type="InterPro" id="IPR006089">
    <property type="entry name" value="Acyl-CoA_DH_CS"/>
</dbReference>
<dbReference type="Gene3D" id="1.20.140.10">
    <property type="entry name" value="Butyryl-CoA Dehydrogenase, subunit A, domain 3"/>
    <property type="match status" value="1"/>
</dbReference>
<evidence type="ECO:0000256" key="1">
    <source>
        <dbReference type="ARBA" id="ARBA00001974"/>
    </source>
</evidence>
<dbReference type="RefSeq" id="WP_166501737.1">
    <property type="nucleotide sequence ID" value="NZ_CP050124.1"/>
</dbReference>
<keyword evidence="5" id="KW-0560">Oxidoreductase</keyword>
<dbReference type="GO" id="GO:0050660">
    <property type="term" value="F:flavin adenine dinucleotide binding"/>
    <property type="evidence" value="ECO:0007669"/>
    <property type="project" value="InterPro"/>
</dbReference>
<dbReference type="AlphaFoldDB" id="A0A6G9CLZ3"/>
<feature type="domain" description="Acyl-CoA dehydrogenase/oxidase C-terminal" evidence="6">
    <location>
        <begin position="232"/>
        <end position="381"/>
    </location>
</feature>
<dbReference type="Gene3D" id="1.10.540.10">
    <property type="entry name" value="Acyl-CoA dehydrogenase/oxidase, N-terminal domain"/>
    <property type="match status" value="1"/>
</dbReference>
<dbReference type="InterPro" id="IPR013786">
    <property type="entry name" value="AcylCoA_DH/ox_N"/>
</dbReference>